<comment type="caution">
    <text evidence="10">The sequence shown here is derived from an EMBL/GenBank/DDBJ whole genome shotgun (WGS) entry which is preliminary data.</text>
</comment>
<feature type="chain" id="PRO_5012026716" description="Peptidase A1 domain-containing protein" evidence="8">
    <location>
        <begin position="21"/>
        <end position="531"/>
    </location>
</feature>
<gene>
    <name evidence="10" type="ORF">ZYGR_0Z01150</name>
</gene>
<evidence type="ECO:0000256" key="3">
    <source>
        <dbReference type="ARBA" id="ARBA00022729"/>
    </source>
</evidence>
<feature type="active site" evidence="6">
    <location>
        <position position="92"/>
    </location>
</feature>
<evidence type="ECO:0000313" key="10">
    <source>
        <dbReference type="EMBL" id="GAV50692.1"/>
    </source>
</evidence>
<dbReference type="OrthoDB" id="771136at2759"/>
<evidence type="ECO:0000256" key="7">
    <source>
        <dbReference type="RuleBase" id="RU000454"/>
    </source>
</evidence>
<dbReference type="Gene3D" id="2.40.70.10">
    <property type="entry name" value="Acid Proteases"/>
    <property type="match status" value="2"/>
</dbReference>
<feature type="active site" evidence="6">
    <location>
        <position position="337"/>
    </location>
</feature>
<reference evidence="10 11" key="1">
    <citation type="submission" date="2016-08" db="EMBL/GenBank/DDBJ databases">
        <title>Draft genome sequence of allopolyploid Zygosaccharomyces rouxii.</title>
        <authorList>
            <person name="Watanabe J."/>
            <person name="Uehara K."/>
            <person name="Mogi Y."/>
            <person name="Tsukioka Y."/>
        </authorList>
    </citation>
    <scope>NUCLEOTIDE SEQUENCE [LARGE SCALE GENOMIC DNA]</scope>
    <source>
        <strain evidence="10 11">NBRC 110957</strain>
    </source>
</reference>
<dbReference type="PRINTS" id="PR00792">
    <property type="entry name" value="PEPSIN"/>
</dbReference>
<keyword evidence="5 7" id="KW-0378">Hydrolase</keyword>
<evidence type="ECO:0000256" key="2">
    <source>
        <dbReference type="ARBA" id="ARBA00022670"/>
    </source>
</evidence>
<sequence>MKWTILFAACCVLLSETVQCISVRHYLEEEEASSPKLVKFSFNKHQGRTFTASEELSKRDKDVTFDLKNEQNFYSIKLSVGTPGQEVVVLLDTGSSDLWIPGSDNPYCKESSSFSISNQGKENGADGPFQTLPGGVTATNMSGGSTASATLDCKEFGTFNREDSKTFHSNDTEFSVSYGDTSYAIGTWRYDSININDVNLTNVSIGVANKTNSSVGIMGIGLSNLENTYTGVENVKNRNTHKYLNFPMLLKEQGFIEKNVYSLFLNRREAFEGSILFGAVDHSKYSGQLYTVPMLNLYQQQGLKDPLQLQVTLQGVGIEANNMTNTTSTTPVPALLDSGTTLVYLPDKMLAMLAEQLNAHWDRGIGYYVTDCSRVDNTNLYFNFGGFNIVSNMSTYVVSRSNENSCVLGLQPGGPEAAILGDMFMQHAYIVFDLDDFEISMAQANYAGGKNQLEAVTQQVPSAMKAPGYSHTFSGSQSITGGGNIFYATSYSSSSGSSTSTRTWSGRNAAVDLAPAPMLAFFAHFIYSFLI</sequence>
<dbReference type="Proteomes" id="UP000187013">
    <property type="component" value="Unassembled WGS sequence"/>
</dbReference>
<dbReference type="InterPro" id="IPR001461">
    <property type="entry name" value="Aspartic_peptidase_A1"/>
</dbReference>
<proteinExistence type="inferred from homology"/>
<evidence type="ECO:0000256" key="4">
    <source>
        <dbReference type="ARBA" id="ARBA00022750"/>
    </source>
</evidence>
<dbReference type="InterPro" id="IPR033121">
    <property type="entry name" value="PEPTIDASE_A1"/>
</dbReference>
<keyword evidence="4 7" id="KW-0064">Aspartyl protease</keyword>
<dbReference type="PROSITE" id="PS00141">
    <property type="entry name" value="ASP_PROTEASE"/>
    <property type="match status" value="2"/>
</dbReference>
<dbReference type="GO" id="GO:0004190">
    <property type="term" value="F:aspartic-type endopeptidase activity"/>
    <property type="evidence" value="ECO:0007669"/>
    <property type="project" value="UniProtKB-KW"/>
</dbReference>
<dbReference type="eggNOG" id="KOG1339">
    <property type="taxonomic scope" value="Eukaryota"/>
</dbReference>
<feature type="signal peptide" evidence="8">
    <location>
        <begin position="1"/>
        <end position="20"/>
    </location>
</feature>
<feature type="domain" description="Peptidase A1" evidence="9">
    <location>
        <begin position="74"/>
        <end position="442"/>
    </location>
</feature>
<dbReference type="GO" id="GO:0006508">
    <property type="term" value="P:proteolysis"/>
    <property type="evidence" value="ECO:0007669"/>
    <property type="project" value="UniProtKB-KW"/>
</dbReference>
<dbReference type="FunFam" id="2.40.70.10:FF:000023">
    <property type="entry name" value="Aspartic protease"/>
    <property type="match status" value="1"/>
</dbReference>
<dbReference type="InterPro" id="IPR033876">
    <property type="entry name" value="SAP-like"/>
</dbReference>
<evidence type="ECO:0000256" key="1">
    <source>
        <dbReference type="ARBA" id="ARBA00007447"/>
    </source>
</evidence>
<dbReference type="InterPro" id="IPR021109">
    <property type="entry name" value="Peptidase_aspartic_dom_sf"/>
</dbReference>
<dbReference type="PANTHER" id="PTHR47966">
    <property type="entry name" value="BETA-SITE APP-CLEAVING ENZYME, ISOFORM A-RELATED"/>
    <property type="match status" value="1"/>
</dbReference>
<dbReference type="GO" id="GO:0071944">
    <property type="term" value="C:cell periphery"/>
    <property type="evidence" value="ECO:0007669"/>
    <property type="project" value="UniProtKB-ARBA"/>
</dbReference>
<evidence type="ECO:0000256" key="6">
    <source>
        <dbReference type="PIRSR" id="PIRSR601461-1"/>
    </source>
</evidence>
<keyword evidence="2 7" id="KW-0645">Protease</keyword>
<evidence type="ECO:0000256" key="8">
    <source>
        <dbReference type="SAM" id="SignalP"/>
    </source>
</evidence>
<comment type="similarity">
    <text evidence="1 7">Belongs to the peptidase A1 family.</text>
</comment>
<protein>
    <recommendedName>
        <fullName evidence="9">Peptidase A1 domain-containing protein</fullName>
    </recommendedName>
</protein>
<dbReference type="Pfam" id="PF00026">
    <property type="entry name" value="Asp"/>
    <property type="match status" value="1"/>
</dbReference>
<dbReference type="AlphaFoldDB" id="A0A1Q3A4R4"/>
<dbReference type="InterPro" id="IPR001969">
    <property type="entry name" value="Aspartic_peptidase_AS"/>
</dbReference>
<evidence type="ECO:0000259" key="9">
    <source>
        <dbReference type="PROSITE" id="PS51767"/>
    </source>
</evidence>
<dbReference type="CDD" id="cd05474">
    <property type="entry name" value="SAP_like"/>
    <property type="match status" value="1"/>
</dbReference>
<keyword evidence="3 8" id="KW-0732">Signal</keyword>
<dbReference type="PANTHER" id="PTHR47966:SF65">
    <property type="entry name" value="ASPARTIC-TYPE ENDOPEPTIDASE"/>
    <property type="match status" value="1"/>
</dbReference>
<accession>A0A1Q3A4R4</accession>
<evidence type="ECO:0000313" key="11">
    <source>
        <dbReference type="Proteomes" id="UP000187013"/>
    </source>
</evidence>
<dbReference type="SUPFAM" id="SSF50630">
    <property type="entry name" value="Acid proteases"/>
    <property type="match status" value="1"/>
</dbReference>
<evidence type="ECO:0000256" key="5">
    <source>
        <dbReference type="ARBA" id="ARBA00022801"/>
    </source>
</evidence>
<dbReference type="EMBL" id="BDGX01000026">
    <property type="protein sequence ID" value="GAV50692.1"/>
    <property type="molecule type" value="Genomic_DNA"/>
</dbReference>
<name>A0A1Q3A4R4_ZYGRO</name>
<organism evidence="10 11">
    <name type="scientific">Zygosaccharomyces rouxii</name>
    <dbReference type="NCBI Taxonomy" id="4956"/>
    <lineage>
        <taxon>Eukaryota</taxon>
        <taxon>Fungi</taxon>
        <taxon>Dikarya</taxon>
        <taxon>Ascomycota</taxon>
        <taxon>Saccharomycotina</taxon>
        <taxon>Saccharomycetes</taxon>
        <taxon>Saccharomycetales</taxon>
        <taxon>Saccharomycetaceae</taxon>
        <taxon>Zygosaccharomyces</taxon>
    </lineage>
</organism>
<dbReference type="PROSITE" id="PS51767">
    <property type="entry name" value="PEPTIDASE_A1"/>
    <property type="match status" value="1"/>
</dbReference>